<feature type="compositionally biased region" description="Basic and acidic residues" evidence="1">
    <location>
        <begin position="54"/>
        <end position="84"/>
    </location>
</feature>
<comment type="caution">
    <text evidence="2">The sequence shown here is derived from an EMBL/GenBank/DDBJ whole genome shotgun (WGS) entry which is preliminary data.</text>
</comment>
<gene>
    <name evidence="2" type="ORF">CCMP2556_LOCUS37923</name>
</gene>
<protein>
    <submittedName>
        <fullName evidence="2">Uncharacterized protein</fullName>
    </submittedName>
</protein>
<feature type="region of interest" description="Disordered" evidence="1">
    <location>
        <begin position="245"/>
        <end position="283"/>
    </location>
</feature>
<keyword evidence="3" id="KW-1185">Reference proteome</keyword>
<feature type="compositionally biased region" description="Basic and acidic residues" evidence="1">
    <location>
        <begin position="245"/>
        <end position="263"/>
    </location>
</feature>
<evidence type="ECO:0000313" key="3">
    <source>
        <dbReference type="Proteomes" id="UP001642484"/>
    </source>
</evidence>
<evidence type="ECO:0000256" key="1">
    <source>
        <dbReference type="SAM" id="MobiDB-lite"/>
    </source>
</evidence>
<dbReference type="EMBL" id="CAXAMN010023350">
    <property type="protein sequence ID" value="CAK9076935.1"/>
    <property type="molecule type" value="Genomic_DNA"/>
</dbReference>
<feature type="region of interest" description="Disordered" evidence="1">
    <location>
        <begin position="14"/>
        <end position="97"/>
    </location>
</feature>
<dbReference type="Proteomes" id="UP001642484">
    <property type="component" value="Unassembled WGS sequence"/>
</dbReference>
<feature type="compositionally biased region" description="Basic and acidic residues" evidence="1">
    <location>
        <begin position="16"/>
        <end position="34"/>
    </location>
</feature>
<organism evidence="2 3">
    <name type="scientific">Durusdinium trenchii</name>
    <dbReference type="NCBI Taxonomy" id="1381693"/>
    <lineage>
        <taxon>Eukaryota</taxon>
        <taxon>Sar</taxon>
        <taxon>Alveolata</taxon>
        <taxon>Dinophyceae</taxon>
        <taxon>Suessiales</taxon>
        <taxon>Symbiodiniaceae</taxon>
        <taxon>Durusdinium</taxon>
    </lineage>
</organism>
<name>A0ABP0PLN1_9DINO</name>
<sequence>MLLNSTLRLGYLEGSKLNDDPKLQSTLKLEERRPSTRGSTSNKSPAQTRRRNSKERSLSQDPSRRRLEDRDRPSLSREGSKSKENWQSLEWTHVPQKEVQRDGPVVYSVSTPAATGPRIHQPHLVRTTRIEPNAAYSKKRPPIPPKKEQREQITVTEKDLLRCGSDLKKLRECQIIQQEMPERTLPAPLPPPPPLDLSFKSKFAQDCREGADTRDPWKDLKHPDEDRVLTVEDLVLNQASSADLARRTYADGEGQRPLKRSELQGHSSKVPTSEEKFDQQSPQREVQLYQREAGSRLEAAFRSGRSSVPLAGLQPELDGAIVTAYSWNLRCQIYFNASYEMSIEVVGPPQGEKHWRFARGGDLTEERRDGRESNMRGIRGA</sequence>
<feature type="compositionally biased region" description="Polar residues" evidence="1">
    <location>
        <begin position="36"/>
        <end position="47"/>
    </location>
</feature>
<accession>A0ABP0PLN1</accession>
<reference evidence="2 3" key="1">
    <citation type="submission" date="2024-02" db="EMBL/GenBank/DDBJ databases">
        <authorList>
            <person name="Chen Y."/>
            <person name="Shah S."/>
            <person name="Dougan E. K."/>
            <person name="Thang M."/>
            <person name="Chan C."/>
        </authorList>
    </citation>
    <scope>NUCLEOTIDE SEQUENCE [LARGE SCALE GENOMIC DNA]</scope>
</reference>
<proteinExistence type="predicted"/>
<evidence type="ECO:0000313" key="2">
    <source>
        <dbReference type="EMBL" id="CAK9076935.1"/>
    </source>
</evidence>